<feature type="transmembrane region" description="Helical" evidence="7">
    <location>
        <begin position="85"/>
        <end position="103"/>
    </location>
</feature>
<accession>A0ABP9FWM0</accession>
<feature type="transmembrane region" description="Helical" evidence="7">
    <location>
        <begin position="47"/>
        <end position="65"/>
    </location>
</feature>
<reference evidence="10" key="1">
    <citation type="journal article" date="2019" name="Int. J. Syst. Evol. Microbiol.">
        <title>The Global Catalogue of Microorganisms (GCM) 10K type strain sequencing project: providing services to taxonomists for standard genome sequencing and annotation.</title>
        <authorList>
            <consortium name="The Broad Institute Genomics Platform"/>
            <consortium name="The Broad Institute Genome Sequencing Center for Infectious Disease"/>
            <person name="Wu L."/>
            <person name="Ma J."/>
        </authorList>
    </citation>
    <scope>NUCLEOTIDE SEQUENCE [LARGE SCALE GENOMIC DNA]</scope>
    <source>
        <strain evidence="10">JCM 19129</strain>
    </source>
</reference>
<dbReference type="InterPro" id="IPR000515">
    <property type="entry name" value="MetI-like"/>
</dbReference>
<evidence type="ECO:0000256" key="3">
    <source>
        <dbReference type="ARBA" id="ARBA00022475"/>
    </source>
</evidence>
<keyword evidence="4 7" id="KW-0812">Transmembrane</keyword>
<dbReference type="PROSITE" id="PS50928">
    <property type="entry name" value="ABC_TM1"/>
    <property type="match status" value="1"/>
</dbReference>
<evidence type="ECO:0000259" key="8">
    <source>
        <dbReference type="PROSITE" id="PS50928"/>
    </source>
</evidence>
<gene>
    <name evidence="9" type="ORF">GCM10025790_14850</name>
</gene>
<feature type="transmembrane region" description="Helical" evidence="7">
    <location>
        <begin position="231"/>
        <end position="258"/>
    </location>
</feature>
<evidence type="ECO:0000256" key="4">
    <source>
        <dbReference type="ARBA" id="ARBA00022692"/>
    </source>
</evidence>
<keyword evidence="10" id="KW-1185">Reference proteome</keyword>
<evidence type="ECO:0000256" key="5">
    <source>
        <dbReference type="ARBA" id="ARBA00022989"/>
    </source>
</evidence>
<evidence type="ECO:0000256" key="7">
    <source>
        <dbReference type="RuleBase" id="RU363032"/>
    </source>
</evidence>
<proteinExistence type="inferred from homology"/>
<dbReference type="Gene3D" id="1.10.3720.10">
    <property type="entry name" value="MetI-like"/>
    <property type="match status" value="1"/>
</dbReference>
<comment type="caution">
    <text evidence="9">The sequence shown here is derived from an EMBL/GenBank/DDBJ whole genome shotgun (WGS) entry which is preliminary data.</text>
</comment>
<evidence type="ECO:0000256" key="2">
    <source>
        <dbReference type="ARBA" id="ARBA00022448"/>
    </source>
</evidence>
<evidence type="ECO:0000313" key="9">
    <source>
        <dbReference type="EMBL" id="GAA4919886.1"/>
    </source>
</evidence>
<dbReference type="PANTHER" id="PTHR30043:SF1">
    <property type="entry name" value="ABC TRANSPORT SYSTEM PERMEASE PROTEIN P69"/>
    <property type="match status" value="1"/>
</dbReference>
<dbReference type="EMBL" id="BAABLW010000007">
    <property type="protein sequence ID" value="GAA4919886.1"/>
    <property type="molecule type" value="Genomic_DNA"/>
</dbReference>
<dbReference type="RefSeq" id="WP_345477423.1">
    <property type="nucleotide sequence ID" value="NZ_BAABLW010000007.1"/>
</dbReference>
<protein>
    <recommendedName>
        <fullName evidence="8">ABC transmembrane type-1 domain-containing protein</fullName>
    </recommendedName>
</protein>
<dbReference type="PANTHER" id="PTHR30043">
    <property type="entry name" value="PHOSPHONATES TRANSPORT SYSTEM PERMEASE PROTEIN"/>
    <property type="match status" value="1"/>
</dbReference>
<evidence type="ECO:0000256" key="6">
    <source>
        <dbReference type="ARBA" id="ARBA00023136"/>
    </source>
</evidence>
<dbReference type="Pfam" id="PF00528">
    <property type="entry name" value="BPD_transp_1"/>
    <property type="match status" value="1"/>
</dbReference>
<sequence length="375" mass="40055">MRQQQIPPLVAKRAGSPEVTAVVEPSTSAGAPAAVQRPERPRPPLQSYLLLALVAIAAFAFFWWTREDTSVLFIPLGFTTLWAPQWPLIGFAVMLAVLVLCWLTRTGAMAAFGALAVVIMSYWAAASIYFLDRIVEVPQRLTAGNTRDQLLGYLNPDWSYLLFSNVAGTSRPIWGEWLITLCMAVVATLIGCFIGLLLAMLASPVSSPNKATSQTVKAINSVVRSIPDVGWALLFAAFIGGTAYGLGALAAVLALIMFNIGIVAKLLGESVDAVALGPLEAADAAGANLVQRDRVAVLPAVMPSFVSYSLYVFELNIRASAALGVVGVAGIGGELSRQIGRMSQGYENVGAILWALVLVVLLVDLLSMWIRRKLL</sequence>
<dbReference type="InterPro" id="IPR035906">
    <property type="entry name" value="MetI-like_sf"/>
</dbReference>
<keyword evidence="5 7" id="KW-1133">Transmembrane helix</keyword>
<evidence type="ECO:0000256" key="1">
    <source>
        <dbReference type="ARBA" id="ARBA00004651"/>
    </source>
</evidence>
<comment type="subcellular location">
    <subcellularLocation>
        <location evidence="1 7">Cell membrane</location>
        <topology evidence="1 7">Multi-pass membrane protein</topology>
    </subcellularLocation>
</comment>
<organism evidence="9 10">
    <name type="scientific">Nesterenkonia rhizosphaerae</name>
    <dbReference type="NCBI Taxonomy" id="1348272"/>
    <lineage>
        <taxon>Bacteria</taxon>
        <taxon>Bacillati</taxon>
        <taxon>Actinomycetota</taxon>
        <taxon>Actinomycetes</taxon>
        <taxon>Micrococcales</taxon>
        <taxon>Micrococcaceae</taxon>
        <taxon>Nesterenkonia</taxon>
    </lineage>
</organism>
<feature type="transmembrane region" description="Helical" evidence="7">
    <location>
        <begin position="110"/>
        <end position="131"/>
    </location>
</feature>
<keyword evidence="6 7" id="KW-0472">Membrane</keyword>
<feature type="domain" description="ABC transmembrane type-1" evidence="8">
    <location>
        <begin position="177"/>
        <end position="367"/>
    </location>
</feature>
<keyword evidence="2 7" id="KW-0813">Transport</keyword>
<comment type="similarity">
    <text evidence="7">Belongs to the binding-protein-dependent transport system permease family.</text>
</comment>
<dbReference type="SUPFAM" id="SSF161098">
    <property type="entry name" value="MetI-like"/>
    <property type="match status" value="1"/>
</dbReference>
<evidence type="ECO:0000313" key="10">
    <source>
        <dbReference type="Proteomes" id="UP001500368"/>
    </source>
</evidence>
<feature type="transmembrane region" description="Helical" evidence="7">
    <location>
        <begin position="177"/>
        <end position="201"/>
    </location>
</feature>
<keyword evidence="3" id="KW-1003">Cell membrane</keyword>
<dbReference type="Proteomes" id="UP001500368">
    <property type="component" value="Unassembled WGS sequence"/>
</dbReference>
<feature type="transmembrane region" description="Helical" evidence="7">
    <location>
        <begin position="351"/>
        <end position="370"/>
    </location>
</feature>
<feature type="transmembrane region" description="Helical" evidence="7">
    <location>
        <begin position="308"/>
        <end position="331"/>
    </location>
</feature>
<name>A0ABP9FWM0_9MICC</name>
<dbReference type="CDD" id="cd06261">
    <property type="entry name" value="TM_PBP2"/>
    <property type="match status" value="1"/>
</dbReference>